<reference evidence="1 2" key="1">
    <citation type="submission" date="2018-03" db="EMBL/GenBank/DDBJ databases">
        <title>Genomic Encyclopedia of Type Strains, Phase III (KMG-III): the genomes of soil and plant-associated and newly described type strains.</title>
        <authorList>
            <person name="Whitman W."/>
        </authorList>
    </citation>
    <scope>NUCLEOTIDE SEQUENCE [LARGE SCALE GENOMIC DNA]</scope>
    <source>
        <strain evidence="1 2">CGMCC 1.12259</strain>
    </source>
</reference>
<keyword evidence="2" id="KW-1185">Reference proteome</keyword>
<dbReference type="RefSeq" id="WP_106532298.1">
    <property type="nucleotide sequence ID" value="NZ_PYAT01000002.1"/>
</dbReference>
<evidence type="ECO:0000313" key="2">
    <source>
        <dbReference type="Proteomes" id="UP000242682"/>
    </source>
</evidence>
<dbReference type="AlphaFoldDB" id="A0A2P8H5W2"/>
<protein>
    <submittedName>
        <fullName evidence="1">Uncharacterized protein</fullName>
    </submittedName>
</protein>
<proteinExistence type="predicted"/>
<dbReference type="EMBL" id="PYAT01000002">
    <property type="protein sequence ID" value="PSL41617.1"/>
    <property type="molecule type" value="Genomic_DNA"/>
</dbReference>
<sequence length="82" mass="9696">MNEPYEFKVAWCKICDQGWLTIVKNTVTAKYWVMCEECESEWSHPLHAQLNINVKEHNEHSVRTPTKEEILESGWADYNVKV</sequence>
<dbReference type="Proteomes" id="UP000242682">
    <property type="component" value="Unassembled WGS sequence"/>
</dbReference>
<gene>
    <name evidence="1" type="ORF">B0H99_102301</name>
</gene>
<comment type="caution">
    <text evidence="1">The sequence shown here is derived from an EMBL/GenBank/DDBJ whole genome shotgun (WGS) entry which is preliminary data.</text>
</comment>
<accession>A0A2P8H5W2</accession>
<evidence type="ECO:0000313" key="1">
    <source>
        <dbReference type="EMBL" id="PSL41617.1"/>
    </source>
</evidence>
<dbReference type="OrthoDB" id="88936at2"/>
<organism evidence="1 2">
    <name type="scientific">Planomicrobium soli</name>
    <dbReference type="NCBI Taxonomy" id="1176648"/>
    <lineage>
        <taxon>Bacteria</taxon>
        <taxon>Bacillati</taxon>
        <taxon>Bacillota</taxon>
        <taxon>Bacilli</taxon>
        <taxon>Bacillales</taxon>
        <taxon>Caryophanaceae</taxon>
        <taxon>Planomicrobium</taxon>
    </lineage>
</organism>
<name>A0A2P8H5W2_9BACL</name>